<dbReference type="GO" id="GO:0003824">
    <property type="term" value="F:catalytic activity"/>
    <property type="evidence" value="ECO:0007669"/>
    <property type="project" value="InterPro"/>
</dbReference>
<keyword evidence="2 6" id="KW-0949">S-adenosyl-L-methionine</keyword>
<protein>
    <submittedName>
        <fullName evidence="8">AmmeMemoRadiSam system radical SAM enzyme</fullName>
    </submittedName>
</protein>
<dbReference type="SUPFAM" id="SSF102114">
    <property type="entry name" value="Radical SAM enzymes"/>
    <property type="match status" value="1"/>
</dbReference>
<dbReference type="SFLD" id="SFLDS00029">
    <property type="entry name" value="Radical_SAM"/>
    <property type="match status" value="1"/>
</dbReference>
<organism evidence="8 9">
    <name type="scientific">Aquifex aeolicus</name>
    <dbReference type="NCBI Taxonomy" id="63363"/>
    <lineage>
        <taxon>Bacteria</taxon>
        <taxon>Pseudomonadati</taxon>
        <taxon>Aquificota</taxon>
        <taxon>Aquificia</taxon>
        <taxon>Aquificales</taxon>
        <taxon>Aquificaceae</taxon>
        <taxon>Aquifex</taxon>
    </lineage>
</organism>
<evidence type="ECO:0000259" key="7">
    <source>
        <dbReference type="PROSITE" id="PS51918"/>
    </source>
</evidence>
<dbReference type="PROSITE" id="PS51918">
    <property type="entry name" value="RADICAL_SAM"/>
    <property type="match status" value="1"/>
</dbReference>
<feature type="binding site" evidence="6">
    <location>
        <position position="83"/>
    </location>
    <ligand>
        <name>[4Fe-4S] cluster</name>
        <dbReference type="ChEBI" id="CHEBI:49883"/>
        <note>4Fe-4S-S-AdoMet</note>
    </ligand>
</feature>
<keyword evidence="5 6" id="KW-0411">Iron-sulfur</keyword>
<sequence>MKSLAKHWRPLGENRVECELCPHHCKLKEGQFGICGVRKNEGGKLVTFTYGTLISAAVDPIEKKPLYHFLPGHLTFTIATPGCNFRCLGCQNWEISQVPPKTADKTPFFLETYVPPSAIVKKALESGSKSISFSYTEPTIYFEYMYEIAKLAKGEGLKTVVVSNAFISESALEELLEVIDAFSYDLKFFSDSAYRKYAGGKLEPVLDTIKKTFQAGKWVEITTLLVPKYLDYKQLEDIAFWIKDELAPWVPWHVSRFFPYYKAQELPPTPLEMVEFAVGVGKKAGLYYVYAGNIPHTDWENTYCPSCGKLLIERFGFSLLQYNLKEGGYCPYCGRKIEGVFQ</sequence>
<keyword evidence="3 6" id="KW-0479">Metal-binding</keyword>
<dbReference type="Pfam" id="PF04055">
    <property type="entry name" value="Radical_SAM"/>
    <property type="match status" value="1"/>
</dbReference>
<name>A0A9D0YPM9_AQUAO</name>
<dbReference type="NCBIfam" id="TIGR04337">
    <property type="entry name" value="AmmeMemoSam_rS"/>
    <property type="match status" value="1"/>
</dbReference>
<comment type="caution">
    <text evidence="8">The sequence shown here is derived from an EMBL/GenBank/DDBJ whole genome shotgun (WGS) entry which is preliminary data.</text>
</comment>
<dbReference type="PANTHER" id="PTHR30352:SF5">
    <property type="entry name" value="PYRUVATE FORMATE-LYASE 1-ACTIVATING ENZYME"/>
    <property type="match status" value="1"/>
</dbReference>
<evidence type="ECO:0000313" key="8">
    <source>
        <dbReference type="EMBL" id="HIP98309.1"/>
    </source>
</evidence>
<evidence type="ECO:0000256" key="4">
    <source>
        <dbReference type="ARBA" id="ARBA00023004"/>
    </source>
</evidence>
<dbReference type="InterPro" id="IPR058240">
    <property type="entry name" value="rSAM_sf"/>
</dbReference>
<evidence type="ECO:0000256" key="3">
    <source>
        <dbReference type="ARBA" id="ARBA00022723"/>
    </source>
</evidence>
<dbReference type="PIRSF" id="PIRSF004869">
    <property type="entry name" value="PflX_prd"/>
    <property type="match status" value="1"/>
</dbReference>
<feature type="binding site" evidence="6">
    <location>
        <position position="87"/>
    </location>
    <ligand>
        <name>[4Fe-4S] cluster</name>
        <dbReference type="ChEBI" id="CHEBI:49883"/>
        <note>4Fe-4S-S-AdoMet</note>
    </ligand>
</feature>
<evidence type="ECO:0000256" key="6">
    <source>
        <dbReference type="PIRSR" id="PIRSR004869-50"/>
    </source>
</evidence>
<dbReference type="SFLD" id="SFLDG01101">
    <property type="entry name" value="Uncharacterised_Radical_SAM_Su"/>
    <property type="match status" value="1"/>
</dbReference>
<dbReference type="CDD" id="cd01335">
    <property type="entry name" value="Radical_SAM"/>
    <property type="match status" value="1"/>
</dbReference>
<keyword evidence="4 6" id="KW-0408">Iron</keyword>
<feature type="binding site" evidence="6">
    <location>
        <position position="90"/>
    </location>
    <ligand>
        <name>[4Fe-4S] cluster</name>
        <dbReference type="ChEBI" id="CHEBI:49883"/>
        <note>4Fe-4S-S-AdoMet</note>
    </ligand>
</feature>
<dbReference type="InterPro" id="IPR016431">
    <property type="entry name" value="Pyrv-formate_lyase-activ_prd"/>
</dbReference>
<evidence type="ECO:0000256" key="1">
    <source>
        <dbReference type="ARBA" id="ARBA00022485"/>
    </source>
</evidence>
<dbReference type="GO" id="GO:0051539">
    <property type="term" value="F:4 iron, 4 sulfur cluster binding"/>
    <property type="evidence" value="ECO:0007669"/>
    <property type="project" value="UniProtKB-KW"/>
</dbReference>
<dbReference type="PANTHER" id="PTHR30352">
    <property type="entry name" value="PYRUVATE FORMATE-LYASE-ACTIVATING ENZYME"/>
    <property type="match status" value="1"/>
</dbReference>
<dbReference type="InterPro" id="IPR027596">
    <property type="entry name" value="AmmeMemoSam_rS"/>
</dbReference>
<dbReference type="GO" id="GO:0046872">
    <property type="term" value="F:metal ion binding"/>
    <property type="evidence" value="ECO:0007669"/>
    <property type="project" value="UniProtKB-KW"/>
</dbReference>
<evidence type="ECO:0000256" key="2">
    <source>
        <dbReference type="ARBA" id="ARBA00022691"/>
    </source>
</evidence>
<feature type="domain" description="Radical SAM core" evidence="7">
    <location>
        <begin position="68"/>
        <end position="291"/>
    </location>
</feature>
<dbReference type="InterPro" id="IPR034457">
    <property type="entry name" value="Organic_radical-activating"/>
</dbReference>
<dbReference type="InterPro" id="IPR007197">
    <property type="entry name" value="rSAM"/>
</dbReference>
<reference evidence="8" key="1">
    <citation type="journal article" date="2020" name="ISME J.">
        <title>Gammaproteobacteria mediating utilization of methyl-, sulfur- and petroleum organic compounds in deep ocean hydrothermal plumes.</title>
        <authorList>
            <person name="Zhou Z."/>
            <person name="Liu Y."/>
            <person name="Pan J."/>
            <person name="Cron B.R."/>
            <person name="Toner B.M."/>
            <person name="Anantharaman K."/>
            <person name="Breier J.A."/>
            <person name="Dick G.J."/>
            <person name="Li M."/>
        </authorList>
    </citation>
    <scope>NUCLEOTIDE SEQUENCE</scope>
    <source>
        <strain evidence="8">SZUA-1501</strain>
    </source>
</reference>
<proteinExistence type="predicted"/>
<dbReference type="EMBL" id="DQVE01000030">
    <property type="protein sequence ID" value="HIP98309.1"/>
    <property type="molecule type" value="Genomic_DNA"/>
</dbReference>
<accession>A0A9D0YPM9</accession>
<dbReference type="InterPro" id="IPR013785">
    <property type="entry name" value="Aldolase_TIM"/>
</dbReference>
<evidence type="ECO:0000313" key="9">
    <source>
        <dbReference type="Proteomes" id="UP000606463"/>
    </source>
</evidence>
<gene>
    <name evidence="8" type="primary">amrS</name>
    <name evidence="8" type="ORF">EYH37_02930</name>
</gene>
<dbReference type="Proteomes" id="UP000606463">
    <property type="component" value="Unassembled WGS sequence"/>
</dbReference>
<keyword evidence="1" id="KW-0004">4Fe-4S</keyword>
<dbReference type="Gene3D" id="3.20.20.70">
    <property type="entry name" value="Aldolase class I"/>
    <property type="match status" value="1"/>
</dbReference>
<dbReference type="AlphaFoldDB" id="A0A9D0YPM9"/>
<evidence type="ECO:0000256" key="5">
    <source>
        <dbReference type="ARBA" id="ARBA00023014"/>
    </source>
</evidence>
<comment type="cofactor">
    <cofactor evidence="6">
        <name>[4Fe-4S] cluster</name>
        <dbReference type="ChEBI" id="CHEBI:49883"/>
    </cofactor>
    <text evidence="6">Binds 1 [4Fe-4S] cluster. The cluster is coordinated with 3 cysteines and an exchangeable S-adenosyl-L-methionine.</text>
</comment>